<dbReference type="AlphaFoldDB" id="A0A2S8RA15"/>
<evidence type="ECO:0000259" key="2">
    <source>
        <dbReference type="PROSITE" id="PS50966"/>
    </source>
</evidence>
<feature type="domain" description="SWIM-type" evidence="2">
    <location>
        <begin position="115"/>
        <end position="153"/>
    </location>
</feature>
<proteinExistence type="predicted"/>
<evidence type="ECO:0000313" key="3">
    <source>
        <dbReference type="EMBL" id="PQQ66629.1"/>
    </source>
</evidence>
<organism evidence="3 4">
    <name type="scientific">Acetivibrio saccincola</name>
    <dbReference type="NCBI Taxonomy" id="1677857"/>
    <lineage>
        <taxon>Bacteria</taxon>
        <taxon>Bacillati</taxon>
        <taxon>Bacillota</taxon>
        <taxon>Clostridia</taxon>
        <taxon>Eubacteriales</taxon>
        <taxon>Oscillospiraceae</taxon>
        <taxon>Acetivibrio</taxon>
    </lineage>
</organism>
<dbReference type="Proteomes" id="UP000239720">
    <property type="component" value="Unassembled WGS sequence"/>
</dbReference>
<accession>A0A2S8RA15</accession>
<comment type="caution">
    <text evidence="3">The sequence shown here is derived from an EMBL/GenBank/DDBJ whole genome shotgun (WGS) entry which is preliminary data.</text>
</comment>
<sequence length="620" mass="74672">MLQHYWYYHSKNRQIRNQYLQIYLRHYLSLSPICYNFQNGCYKSRYYYWCSNAEYGTIRKDRFWCKERTINKMWEYLFQEHILGRGLDYFIHNLVGNVYVKDNIIEATVYGTKEYKVEIMKNNEEIVDLSCNCPYADSGNNCKHMAAVLFYLEDKENALARQDMEENTYKLVEEADTFTVKEFLIDILKSDEKLLNRFKNKLQCDISPEDMKRYKKQINNIFRRYAGYNDFIDYENAWEFIAEIEEILDNDIQEMLDNNQLKEAFELTNYIFIKVGNQDMDDSDGGTGVVVDKCMNIWRKILCSCDIKLKREIFKWFIDHLDGSVIDYMEDCIEEIIFDDFNEEEFMKEKIIFLDNKIKEYKKGKKSWLNSYELGEMVLRRINIMEKMKESQRKIEEYCIENLEFNQVRNYYIDICINKKDHEMAIKLLKEGKEKGKDWPGIVLNYSLKLKDLYKKIGEQKAYEEELWSLVLKYNAGDVELYKELKSIYTDKEWVKKREIIFSKLPSYSRIDKLYELEGLFDRLIDVVINSHGLYLLFEYERILKDIYPNELLNKYENTVKAMATNASGRAHYREMVSILRRMSKYPGGKLKVSEIVSDWKVRYKNRPAMMDELRKLHLD</sequence>
<keyword evidence="1" id="KW-0863">Zinc-finger</keyword>
<evidence type="ECO:0000313" key="4">
    <source>
        <dbReference type="Proteomes" id="UP000239720"/>
    </source>
</evidence>
<gene>
    <name evidence="3" type="ORF">B9R14_07645</name>
</gene>
<protein>
    <recommendedName>
        <fullName evidence="2">SWIM-type domain-containing protein</fullName>
    </recommendedName>
</protein>
<name>A0A2S8RA15_9FIRM</name>
<keyword evidence="1" id="KW-0862">Zinc</keyword>
<dbReference type="GO" id="GO:0008270">
    <property type="term" value="F:zinc ion binding"/>
    <property type="evidence" value="ECO:0007669"/>
    <property type="project" value="UniProtKB-KW"/>
</dbReference>
<dbReference type="PROSITE" id="PS50966">
    <property type="entry name" value="ZF_SWIM"/>
    <property type="match status" value="1"/>
</dbReference>
<dbReference type="Pfam" id="PF04434">
    <property type="entry name" value="SWIM"/>
    <property type="match status" value="1"/>
</dbReference>
<keyword evidence="1" id="KW-0479">Metal-binding</keyword>
<reference evidence="3 4" key="1">
    <citation type="journal article" date="2018" name="Syst. Appl. Microbiol.">
        <title>Characterization and high-quality draft genome sequence of Herbivorax saccincola A7, an anaerobic, alkaliphilic, thermophilic, cellulolytic, and xylanolytic bacterium.</title>
        <authorList>
            <person name="Aikawa S."/>
            <person name="Baramee S."/>
            <person name="Sermsathanaswadi J."/>
            <person name="Thianheng P."/>
            <person name="Tachaapaikoon C."/>
            <person name="Shikata A."/>
            <person name="Waeonukul R."/>
            <person name="Pason P."/>
            <person name="Ratanakhanokchai K."/>
            <person name="Kosugi A."/>
        </authorList>
    </citation>
    <scope>NUCLEOTIDE SEQUENCE [LARGE SCALE GENOMIC DNA]</scope>
    <source>
        <strain evidence="3 4">A7</strain>
    </source>
</reference>
<dbReference type="InterPro" id="IPR007527">
    <property type="entry name" value="Znf_SWIM"/>
</dbReference>
<dbReference type="EMBL" id="NEMB01000003">
    <property type="protein sequence ID" value="PQQ66629.1"/>
    <property type="molecule type" value="Genomic_DNA"/>
</dbReference>
<evidence type="ECO:0000256" key="1">
    <source>
        <dbReference type="PROSITE-ProRule" id="PRU00325"/>
    </source>
</evidence>